<feature type="region of interest" description="Disordered" evidence="1">
    <location>
        <begin position="79"/>
        <end position="112"/>
    </location>
</feature>
<dbReference type="Proteomes" id="UP000789901">
    <property type="component" value="Unassembled WGS sequence"/>
</dbReference>
<comment type="caution">
    <text evidence="2">The sequence shown here is derived from an EMBL/GenBank/DDBJ whole genome shotgun (WGS) entry which is preliminary data.</text>
</comment>
<evidence type="ECO:0000313" key="3">
    <source>
        <dbReference type="Proteomes" id="UP000789901"/>
    </source>
</evidence>
<gene>
    <name evidence="2" type="ORF">GMARGA_LOCUS20027</name>
</gene>
<protein>
    <submittedName>
        <fullName evidence="2">18914_t:CDS:1</fullName>
    </submittedName>
</protein>
<sequence>ITRKWVRYGEPILEEFDAVLSSNVGFEGKIREIDSKKIDTQRSAIKVRYTVKRKDGGEYSVSQSEAVWLRWKDPEISNGTIADELPGATTDEPPGVTTAVSRNRKHKSVGRN</sequence>
<proteinExistence type="predicted"/>
<evidence type="ECO:0000313" key="2">
    <source>
        <dbReference type="EMBL" id="CAG8783227.1"/>
    </source>
</evidence>
<name>A0ABN7VM57_GIGMA</name>
<feature type="non-terminal residue" evidence="2">
    <location>
        <position position="1"/>
    </location>
</feature>
<feature type="compositionally biased region" description="Basic residues" evidence="1">
    <location>
        <begin position="102"/>
        <end position="112"/>
    </location>
</feature>
<organism evidence="2 3">
    <name type="scientific">Gigaspora margarita</name>
    <dbReference type="NCBI Taxonomy" id="4874"/>
    <lineage>
        <taxon>Eukaryota</taxon>
        <taxon>Fungi</taxon>
        <taxon>Fungi incertae sedis</taxon>
        <taxon>Mucoromycota</taxon>
        <taxon>Glomeromycotina</taxon>
        <taxon>Glomeromycetes</taxon>
        <taxon>Diversisporales</taxon>
        <taxon>Gigasporaceae</taxon>
        <taxon>Gigaspora</taxon>
    </lineage>
</organism>
<dbReference type="EMBL" id="CAJVQB010017209">
    <property type="protein sequence ID" value="CAG8783227.1"/>
    <property type="molecule type" value="Genomic_DNA"/>
</dbReference>
<keyword evidence="3" id="KW-1185">Reference proteome</keyword>
<evidence type="ECO:0000256" key="1">
    <source>
        <dbReference type="SAM" id="MobiDB-lite"/>
    </source>
</evidence>
<accession>A0ABN7VM57</accession>
<reference evidence="2 3" key="1">
    <citation type="submission" date="2021-06" db="EMBL/GenBank/DDBJ databases">
        <authorList>
            <person name="Kallberg Y."/>
            <person name="Tangrot J."/>
            <person name="Rosling A."/>
        </authorList>
    </citation>
    <scope>NUCLEOTIDE SEQUENCE [LARGE SCALE GENOMIC DNA]</scope>
    <source>
        <strain evidence="2 3">120-4 pot B 10/14</strain>
    </source>
</reference>